<feature type="signal peptide" evidence="3">
    <location>
        <begin position="1"/>
        <end position="28"/>
    </location>
</feature>
<dbReference type="Pfam" id="PF04280">
    <property type="entry name" value="Tim44"/>
    <property type="match status" value="1"/>
</dbReference>
<dbReference type="InterPro" id="IPR007379">
    <property type="entry name" value="Tim44-like_dom"/>
</dbReference>
<dbReference type="AlphaFoldDB" id="Q8Y277"/>
<feature type="compositionally biased region" description="Low complexity" evidence="1">
    <location>
        <begin position="41"/>
        <end position="70"/>
    </location>
</feature>
<organism evidence="5 6">
    <name type="scientific">Ralstonia nicotianae (strain ATCC BAA-1114 / GMI1000)</name>
    <name type="common">Ralstonia solanacearum</name>
    <dbReference type="NCBI Taxonomy" id="267608"/>
    <lineage>
        <taxon>Bacteria</taxon>
        <taxon>Pseudomonadati</taxon>
        <taxon>Pseudomonadota</taxon>
        <taxon>Betaproteobacteria</taxon>
        <taxon>Burkholderiales</taxon>
        <taxon>Burkholderiaceae</taxon>
        <taxon>Ralstonia</taxon>
        <taxon>Ralstonia solanacearum species complex</taxon>
    </lineage>
</organism>
<protein>
    <submittedName>
        <fullName evidence="5">Hypothetical transmembrane protein</fullName>
    </submittedName>
</protein>
<feature type="transmembrane region" description="Helical" evidence="2">
    <location>
        <begin position="86"/>
        <end position="103"/>
    </location>
</feature>
<dbReference type="SUPFAM" id="SSF54427">
    <property type="entry name" value="NTF2-like"/>
    <property type="match status" value="1"/>
</dbReference>
<dbReference type="eggNOG" id="COG4395">
    <property type="taxonomic scope" value="Bacteria"/>
</dbReference>
<keyword evidence="2" id="KW-1133">Transmembrane helix</keyword>
<dbReference type="HOGENOM" id="CLU_052470_0_0_4"/>
<keyword evidence="3" id="KW-0732">Signal</keyword>
<keyword evidence="6" id="KW-1185">Reference proteome</keyword>
<feature type="chain" id="PRO_5004317652" evidence="3">
    <location>
        <begin position="29"/>
        <end position="356"/>
    </location>
</feature>
<feature type="region of interest" description="Disordered" evidence="1">
    <location>
        <begin position="140"/>
        <end position="197"/>
    </location>
</feature>
<feature type="compositionally biased region" description="Low complexity" evidence="1">
    <location>
        <begin position="166"/>
        <end position="197"/>
    </location>
</feature>
<keyword evidence="2" id="KW-0472">Membrane</keyword>
<evidence type="ECO:0000313" key="6">
    <source>
        <dbReference type="Proteomes" id="UP000001436"/>
    </source>
</evidence>
<sequence length="356" mass="36541">MKLHWGGKLVTAALVATLALGAAMDANAKRIGGGSRSFGKQSSTVTQRQQTPPTTPAPTQQQAAPTAQPSPAAPAPMPAQQPRRNWGAMLGGLAAGLGLGYLLSKFGLGAGLASLLSNLILIAIIAFVVMWIIRKLRGSRPQEPAYATGGPSLSGDREPYVPAPAAPAAQPAAPAAQPAAPVAASTGTGSAGNTSGLGAGAQTAAQAWSLGGPAAPAANAPAAAPAAQQPWGVPADFDTQAFLRNAKVYFVRLQAAWDAGNLNDIREFTTPEMFAEIKMDLTDRGTVPNKTDVVSVEAELLGIETHPTEYLASVRFSGMIREETSAPAQPFAEVWNLTKPTQGSGGWVLAGIQQLQ</sequence>
<dbReference type="RefSeq" id="WP_011000420.1">
    <property type="nucleotide sequence ID" value="NC_003295.1"/>
</dbReference>
<evidence type="ECO:0000256" key="1">
    <source>
        <dbReference type="SAM" id="MobiDB-lite"/>
    </source>
</evidence>
<evidence type="ECO:0000256" key="2">
    <source>
        <dbReference type="SAM" id="Phobius"/>
    </source>
</evidence>
<evidence type="ECO:0000259" key="4">
    <source>
        <dbReference type="SMART" id="SM00978"/>
    </source>
</evidence>
<name>Q8Y277_RALN1</name>
<feature type="domain" description="Tim44-like" evidence="4">
    <location>
        <begin position="223"/>
        <end position="354"/>
    </location>
</feature>
<feature type="region of interest" description="Disordered" evidence="1">
    <location>
        <begin position="33"/>
        <end position="83"/>
    </location>
</feature>
<proteinExistence type="predicted"/>
<dbReference type="KEGG" id="rso:RSc0459"/>
<accession>Q8Y277</accession>
<dbReference type="SMART" id="SM00978">
    <property type="entry name" value="Tim44"/>
    <property type="match status" value="1"/>
</dbReference>
<feature type="transmembrane region" description="Helical" evidence="2">
    <location>
        <begin position="115"/>
        <end position="133"/>
    </location>
</feature>
<dbReference type="STRING" id="267608.RSc0459"/>
<dbReference type="PANTHER" id="PTHR41542">
    <property type="entry name" value="BLL5807 PROTEIN"/>
    <property type="match status" value="1"/>
</dbReference>
<dbReference type="Proteomes" id="UP000001436">
    <property type="component" value="Chromosome"/>
</dbReference>
<reference evidence="5 6" key="1">
    <citation type="journal article" date="2002" name="Nature">
        <title>Genome sequence of the plant pathogen Ralstonia solanacearum.</title>
        <authorList>
            <person name="Salanoubat M."/>
            <person name="Genin S."/>
            <person name="Artiguenave F."/>
            <person name="Gouzy J."/>
            <person name="Mangenot S."/>
            <person name="Arlat M."/>
            <person name="Billault A."/>
            <person name="Brottier P."/>
            <person name="Camus J.C."/>
            <person name="Cattolico L."/>
            <person name="Chandler M."/>
            <person name="Choisne N."/>
            <person name="Claudel-Renard C."/>
            <person name="Cunnac S."/>
            <person name="Demange N."/>
            <person name="Gaspin C."/>
            <person name="Lavie M."/>
            <person name="Moisan A."/>
            <person name="Robert C."/>
            <person name="Saurin W."/>
            <person name="Schiex T."/>
            <person name="Siguier P."/>
            <person name="Thebault P."/>
            <person name="Whalen M."/>
            <person name="Wincker P."/>
            <person name="Levy M."/>
            <person name="Weissenbach J."/>
            <person name="Boucher C.A."/>
        </authorList>
    </citation>
    <scope>NUCLEOTIDE SEQUENCE [LARGE SCALE GENOMIC DNA]</scope>
    <source>
        <strain evidence="6">ATCC BAA-1114 / GMI1000</strain>
    </source>
</reference>
<dbReference type="EMBL" id="AL646052">
    <property type="protein sequence ID" value="CAD13987.1"/>
    <property type="molecule type" value="Genomic_DNA"/>
</dbReference>
<evidence type="ECO:0000313" key="5">
    <source>
        <dbReference type="EMBL" id="CAD13987.1"/>
    </source>
</evidence>
<dbReference type="PANTHER" id="PTHR41542:SF1">
    <property type="entry name" value="BLL5807 PROTEIN"/>
    <property type="match status" value="1"/>
</dbReference>
<keyword evidence="2 5" id="KW-0812">Transmembrane</keyword>
<dbReference type="EnsemblBacteria" id="CAD13987">
    <property type="protein sequence ID" value="CAD13987"/>
    <property type="gene ID" value="RSc0459"/>
</dbReference>
<dbReference type="PATRIC" id="fig|267608.8.peg.476"/>
<gene>
    <name evidence="5" type="ordered locus">RSc0459</name>
</gene>
<evidence type="ECO:0000256" key="3">
    <source>
        <dbReference type="SAM" id="SignalP"/>
    </source>
</evidence>
<dbReference type="InterPro" id="IPR032710">
    <property type="entry name" value="NTF2-like_dom_sf"/>
</dbReference>